<dbReference type="Proteomes" id="UP001218502">
    <property type="component" value="Unassembled WGS sequence"/>
</dbReference>
<accession>A0AAW6FYQ0</accession>
<comment type="caution">
    <text evidence="1">The sequence shown here is derived from an EMBL/GenBank/DDBJ whole genome shotgun (WGS) entry which is preliminary data.</text>
</comment>
<organism evidence="1 2">
    <name type="scientific">Bacteroides uniformis</name>
    <dbReference type="NCBI Taxonomy" id="820"/>
    <lineage>
        <taxon>Bacteria</taxon>
        <taxon>Pseudomonadati</taxon>
        <taxon>Bacteroidota</taxon>
        <taxon>Bacteroidia</taxon>
        <taxon>Bacteroidales</taxon>
        <taxon>Bacteroidaceae</taxon>
        <taxon>Bacteroides</taxon>
    </lineage>
</organism>
<proteinExistence type="predicted"/>
<evidence type="ECO:0000313" key="2">
    <source>
        <dbReference type="Proteomes" id="UP001218502"/>
    </source>
</evidence>
<protein>
    <submittedName>
        <fullName evidence="1">Uncharacterized protein</fullName>
    </submittedName>
</protein>
<dbReference type="EMBL" id="JAQNQY010000004">
    <property type="protein sequence ID" value="MDC1751844.1"/>
    <property type="molecule type" value="Genomic_DNA"/>
</dbReference>
<gene>
    <name evidence="1" type="ORF">POY80_05225</name>
</gene>
<sequence length="172" mass="20562">MVTTNLSNDFMAKVLEDAAWKELSGDFAWNEQLLEKCKDKVVWKTISGNSSILWTVSMLEKFKNRIDWEEISSSSNEHLFTAENLEKYKNYWNWRELSRNSSLELTPAILEQFADYWDWSEIIDCYGRDELYNAEFLEKYQDRIPASALQRSRLWDKLVEDEKRQLKIRILS</sequence>
<dbReference type="RefSeq" id="WP_195398890.1">
    <property type="nucleotide sequence ID" value="NZ_JAQNQY010000004.1"/>
</dbReference>
<evidence type="ECO:0000313" key="1">
    <source>
        <dbReference type="EMBL" id="MDC1751844.1"/>
    </source>
</evidence>
<name>A0AAW6FYQ0_BACUN</name>
<reference evidence="1" key="1">
    <citation type="submission" date="2022-10" db="EMBL/GenBank/DDBJ databases">
        <title>Human gut microbiome strain richness.</title>
        <authorList>
            <person name="Chen-Liaw A."/>
        </authorList>
    </citation>
    <scope>NUCLEOTIDE SEQUENCE</scope>
    <source>
        <strain evidence="1">A1_m1001262Bd0_191120</strain>
    </source>
</reference>
<dbReference type="AlphaFoldDB" id="A0AAW6FYQ0"/>